<evidence type="ECO:0000256" key="1">
    <source>
        <dbReference type="ARBA" id="ARBA00000428"/>
    </source>
</evidence>
<keyword evidence="9 11" id="KW-0486">Methionine biosynthesis</keyword>
<evidence type="ECO:0000313" key="13">
    <source>
        <dbReference type="Proteomes" id="UP000054350"/>
    </source>
</evidence>
<dbReference type="Gene3D" id="2.60.120.10">
    <property type="entry name" value="Jelly Rolls"/>
    <property type="match status" value="1"/>
</dbReference>
<organism evidence="12 13">
    <name type="scientific">Allomyces macrogynus (strain ATCC 38327)</name>
    <name type="common">Allomyces javanicus var. macrogynus</name>
    <dbReference type="NCBI Taxonomy" id="578462"/>
    <lineage>
        <taxon>Eukaryota</taxon>
        <taxon>Fungi</taxon>
        <taxon>Fungi incertae sedis</taxon>
        <taxon>Blastocladiomycota</taxon>
        <taxon>Blastocladiomycetes</taxon>
        <taxon>Blastocladiales</taxon>
        <taxon>Blastocladiaceae</taxon>
        <taxon>Allomyces</taxon>
    </lineage>
</organism>
<keyword evidence="10 11" id="KW-0539">Nucleus</keyword>
<dbReference type="STRING" id="578462.A0A0L0SLR6"/>
<keyword evidence="7 11" id="KW-0560">Oxidoreductase</keyword>
<reference evidence="13" key="2">
    <citation type="submission" date="2009-11" db="EMBL/GenBank/DDBJ databases">
        <title>The Genome Sequence of Allomyces macrogynus strain ATCC 38327.</title>
        <authorList>
            <consortium name="The Broad Institute Genome Sequencing Platform"/>
            <person name="Russ C."/>
            <person name="Cuomo C."/>
            <person name="Shea T."/>
            <person name="Young S.K."/>
            <person name="Zeng Q."/>
            <person name="Koehrsen M."/>
            <person name="Haas B."/>
            <person name="Borodovsky M."/>
            <person name="Guigo R."/>
            <person name="Alvarado L."/>
            <person name="Berlin A."/>
            <person name="Borenstein D."/>
            <person name="Chen Z."/>
            <person name="Engels R."/>
            <person name="Freedman E."/>
            <person name="Gellesch M."/>
            <person name="Goldberg J."/>
            <person name="Griggs A."/>
            <person name="Gujja S."/>
            <person name="Heiman D."/>
            <person name="Hepburn T."/>
            <person name="Howarth C."/>
            <person name="Jen D."/>
            <person name="Larson L."/>
            <person name="Lewis B."/>
            <person name="Mehta T."/>
            <person name="Park D."/>
            <person name="Pearson M."/>
            <person name="Roberts A."/>
            <person name="Saif S."/>
            <person name="Shenoy N."/>
            <person name="Sisk P."/>
            <person name="Stolte C."/>
            <person name="Sykes S."/>
            <person name="Walk T."/>
            <person name="White J."/>
            <person name="Yandava C."/>
            <person name="Burger G."/>
            <person name="Gray M.W."/>
            <person name="Holland P.W.H."/>
            <person name="King N."/>
            <person name="Lang F.B.F."/>
            <person name="Roger A.J."/>
            <person name="Ruiz-Trillo I."/>
            <person name="Lander E."/>
            <person name="Nusbaum C."/>
        </authorList>
    </citation>
    <scope>NUCLEOTIDE SEQUENCE [LARGE SCALE GENOMIC DNA]</scope>
    <source>
        <strain evidence="13">ATCC 38327</strain>
    </source>
</reference>
<accession>A0A0L0SLR6</accession>
<evidence type="ECO:0000256" key="4">
    <source>
        <dbReference type="ARBA" id="ARBA00022605"/>
    </source>
</evidence>
<evidence type="ECO:0000256" key="8">
    <source>
        <dbReference type="ARBA" id="ARBA00023004"/>
    </source>
</evidence>
<name>A0A0L0SLR6_ALLM3</name>
<keyword evidence="5 11" id="KW-0479">Metal-binding</keyword>
<dbReference type="GO" id="GO:0010308">
    <property type="term" value="F:acireductone dioxygenase (Ni2+-requiring) activity"/>
    <property type="evidence" value="ECO:0007669"/>
    <property type="project" value="UniProtKB-UniRule"/>
</dbReference>
<keyword evidence="4 11" id="KW-0028">Amino-acid biosynthesis</keyword>
<evidence type="ECO:0000313" key="12">
    <source>
        <dbReference type="EMBL" id="KNE63456.1"/>
    </source>
</evidence>
<comment type="catalytic activity">
    <reaction evidence="11">
        <text>1,2-dihydroxy-5-(methylsulfanyl)pent-1-en-3-one + O2 = 3-(methylsulfanyl)propanoate + CO + formate + 2 H(+)</text>
        <dbReference type="Rhea" id="RHEA:14161"/>
        <dbReference type="ChEBI" id="CHEBI:15378"/>
        <dbReference type="ChEBI" id="CHEBI:15379"/>
        <dbReference type="ChEBI" id="CHEBI:15740"/>
        <dbReference type="ChEBI" id="CHEBI:17245"/>
        <dbReference type="ChEBI" id="CHEBI:49016"/>
        <dbReference type="ChEBI" id="CHEBI:49252"/>
        <dbReference type="EC" id="1.13.11.53"/>
    </reaction>
</comment>
<dbReference type="SUPFAM" id="SSF51182">
    <property type="entry name" value="RmlC-like cupins"/>
    <property type="match status" value="1"/>
</dbReference>
<comment type="pathway">
    <text evidence="11">Amino-acid biosynthesis; L-methionine biosynthesis via salvage pathway; L-methionine from S-methyl-5-thio-alpha-D-ribose 1-phosphate: step 5/6.</text>
</comment>
<keyword evidence="3 11" id="KW-0533">Nickel</keyword>
<keyword evidence="6 11" id="KW-0223">Dioxygenase</keyword>
<dbReference type="FunFam" id="2.60.120.10:FF:000099">
    <property type="entry name" value="1,2-dihydroxy-3-keto-5-methylthiopentene dioxygenase"/>
    <property type="match status" value="1"/>
</dbReference>
<comment type="cofactor">
    <cofactor evidence="11">
        <name>Fe(2+)</name>
        <dbReference type="ChEBI" id="CHEBI:29033"/>
    </cofactor>
    <cofactor evidence="11">
        <name>Ni(2+)</name>
        <dbReference type="ChEBI" id="CHEBI:49786"/>
    </cofactor>
    <text evidence="11">Binds either 1 Fe or Ni cation per monomer. Iron-binding promotes an acireductone dioxygenase reaction producing 2-keto-4-methylthiobutyrate, while nickel-binding promotes an acireductone dioxygenase reaction producing 3-(methylsulfanyl)propanoate.</text>
</comment>
<evidence type="ECO:0000256" key="11">
    <source>
        <dbReference type="HAMAP-Rule" id="MF_03154"/>
    </source>
</evidence>
<feature type="binding site" evidence="11">
    <location>
        <position position="93"/>
    </location>
    <ligand>
        <name>Ni(2+)</name>
        <dbReference type="ChEBI" id="CHEBI:49786"/>
        <note>for nickel-dependent acireductone dioxygenase activity</note>
    </ligand>
</feature>
<dbReference type="GO" id="GO:0005506">
    <property type="term" value="F:iron ion binding"/>
    <property type="evidence" value="ECO:0007669"/>
    <property type="project" value="UniProtKB-UniRule"/>
</dbReference>
<dbReference type="UniPathway" id="UPA00904">
    <property type="reaction ID" value="UER00878"/>
</dbReference>
<feature type="binding site" evidence="11">
    <location>
        <position position="97"/>
    </location>
    <ligand>
        <name>Fe(2+)</name>
        <dbReference type="ChEBI" id="CHEBI:29033"/>
        <note>for iron-dependent acireductone dioxygenase activity</note>
    </ligand>
</feature>
<dbReference type="VEuPathDB" id="FungiDB:AMAG_08581"/>
<protein>
    <recommendedName>
        <fullName evidence="11">Acireductone dioxygenase</fullName>
    </recommendedName>
    <alternativeName>
        <fullName evidence="11">Acireductone dioxygenase (Fe(2+)-requiring)</fullName>
        <shortName evidence="11">ARD'</shortName>
        <shortName evidence="11">Fe-ARD</shortName>
        <ecNumber evidence="11">1.13.11.54</ecNumber>
    </alternativeName>
    <alternativeName>
        <fullName evidence="11">Acireductone dioxygenase (Ni(2+)-requiring)</fullName>
        <shortName evidence="11">ARD</shortName>
        <shortName evidence="11">Ni-ARD</shortName>
        <ecNumber evidence="11">1.13.11.53</ecNumber>
    </alternativeName>
</protein>
<keyword evidence="2 11" id="KW-0963">Cytoplasm</keyword>
<dbReference type="EMBL" id="GG745342">
    <property type="protein sequence ID" value="KNE63456.1"/>
    <property type="molecule type" value="Genomic_DNA"/>
</dbReference>
<dbReference type="OMA" id="WYMDESQ"/>
<keyword evidence="8 11" id="KW-0408">Iron</keyword>
<evidence type="ECO:0000256" key="2">
    <source>
        <dbReference type="ARBA" id="ARBA00022490"/>
    </source>
</evidence>
<dbReference type="GO" id="GO:0019509">
    <property type="term" value="P:L-methionine salvage from methylthioadenosine"/>
    <property type="evidence" value="ECO:0007669"/>
    <property type="project" value="UniProtKB-UniRule"/>
</dbReference>
<comment type="subcellular location">
    <subcellularLocation>
        <location evidence="11">Cytoplasm</location>
    </subcellularLocation>
    <subcellularLocation>
        <location evidence="11">Nucleus</location>
    </subcellularLocation>
</comment>
<dbReference type="PANTHER" id="PTHR23418:SF0">
    <property type="entry name" value="ACIREDUCTONE DIOXYGENASE"/>
    <property type="match status" value="1"/>
</dbReference>
<evidence type="ECO:0000256" key="6">
    <source>
        <dbReference type="ARBA" id="ARBA00022964"/>
    </source>
</evidence>
<dbReference type="HAMAP" id="MF_03154">
    <property type="entry name" value="Salvage_MtnD_euk"/>
    <property type="match status" value="1"/>
</dbReference>
<dbReference type="GO" id="GO:0010309">
    <property type="term" value="F:acireductone dioxygenase [iron(II)-requiring] activity"/>
    <property type="evidence" value="ECO:0007669"/>
    <property type="project" value="UniProtKB-UniRule"/>
</dbReference>
<dbReference type="GO" id="GO:0016151">
    <property type="term" value="F:nickel cation binding"/>
    <property type="evidence" value="ECO:0007669"/>
    <property type="project" value="UniProtKB-UniRule"/>
</dbReference>
<feature type="binding site" evidence="11">
    <location>
        <position position="136"/>
    </location>
    <ligand>
        <name>Ni(2+)</name>
        <dbReference type="ChEBI" id="CHEBI:49786"/>
        <note>for nickel-dependent acireductone dioxygenase activity</note>
    </ligand>
</feature>
<evidence type="ECO:0000256" key="5">
    <source>
        <dbReference type="ARBA" id="ARBA00022723"/>
    </source>
</evidence>
<dbReference type="InterPro" id="IPR027496">
    <property type="entry name" value="ARD_euk"/>
</dbReference>
<feature type="binding site" evidence="11">
    <location>
        <position position="97"/>
    </location>
    <ligand>
        <name>Ni(2+)</name>
        <dbReference type="ChEBI" id="CHEBI:49786"/>
        <note>for nickel-dependent acireductone dioxygenase activity</note>
    </ligand>
</feature>
<keyword evidence="13" id="KW-1185">Reference proteome</keyword>
<evidence type="ECO:0000256" key="9">
    <source>
        <dbReference type="ARBA" id="ARBA00023167"/>
    </source>
</evidence>
<evidence type="ECO:0000256" key="7">
    <source>
        <dbReference type="ARBA" id="ARBA00023002"/>
    </source>
</evidence>
<feature type="binding site" evidence="11">
    <location>
        <position position="91"/>
    </location>
    <ligand>
        <name>Fe(2+)</name>
        <dbReference type="ChEBI" id="CHEBI:29033"/>
        <note>for iron-dependent acireductone dioxygenase activity</note>
    </ligand>
</feature>
<dbReference type="Proteomes" id="UP000054350">
    <property type="component" value="Unassembled WGS sequence"/>
</dbReference>
<gene>
    <name evidence="11" type="primary">ADI1</name>
    <name evidence="12" type="ORF">AMAG_08581</name>
</gene>
<dbReference type="AlphaFoldDB" id="A0A0L0SLR6"/>
<dbReference type="EC" id="1.13.11.54" evidence="11"/>
<dbReference type="InterPro" id="IPR014710">
    <property type="entry name" value="RmlC-like_jellyroll"/>
</dbReference>
<dbReference type="Pfam" id="PF03079">
    <property type="entry name" value="ARD"/>
    <property type="match status" value="1"/>
</dbReference>
<proteinExistence type="inferred from homology"/>
<dbReference type="GO" id="GO:0005737">
    <property type="term" value="C:cytoplasm"/>
    <property type="evidence" value="ECO:0007669"/>
    <property type="project" value="UniProtKB-SubCell"/>
</dbReference>
<dbReference type="OrthoDB" id="1867259at2759"/>
<comment type="function">
    <text evidence="11">Catalyzes 2 different reactions between oxygen and the acireductone 1,2-dihydroxy-3-keto-5-methylthiopentene (DHK-MTPene) depending upon the metal bound in the active site. Fe-containing acireductone dioxygenase (Fe-ARD) produces formate and 2-keto-4-methylthiobutyrate (KMTB), the alpha-ketoacid precursor of methionine in the methionine recycle pathway. Ni-containing acireductone dioxygenase (Ni-ARD) produces methylthiopropionate, carbon monoxide and formate, and does not lie on the methionine recycle pathway.</text>
</comment>
<evidence type="ECO:0000256" key="10">
    <source>
        <dbReference type="ARBA" id="ARBA00023242"/>
    </source>
</evidence>
<reference evidence="12 13" key="1">
    <citation type="submission" date="2009-11" db="EMBL/GenBank/DDBJ databases">
        <title>Annotation of Allomyces macrogynus ATCC 38327.</title>
        <authorList>
            <consortium name="The Broad Institute Genome Sequencing Platform"/>
            <person name="Russ C."/>
            <person name="Cuomo C."/>
            <person name="Burger G."/>
            <person name="Gray M.W."/>
            <person name="Holland P.W.H."/>
            <person name="King N."/>
            <person name="Lang F.B.F."/>
            <person name="Roger A.J."/>
            <person name="Ruiz-Trillo I."/>
            <person name="Young S.K."/>
            <person name="Zeng Q."/>
            <person name="Gargeya S."/>
            <person name="Fitzgerald M."/>
            <person name="Haas B."/>
            <person name="Abouelleil A."/>
            <person name="Alvarado L."/>
            <person name="Arachchi H.M."/>
            <person name="Berlin A."/>
            <person name="Chapman S.B."/>
            <person name="Gearin G."/>
            <person name="Goldberg J."/>
            <person name="Griggs A."/>
            <person name="Gujja S."/>
            <person name="Hansen M."/>
            <person name="Heiman D."/>
            <person name="Howarth C."/>
            <person name="Larimer J."/>
            <person name="Lui A."/>
            <person name="MacDonald P.J.P."/>
            <person name="McCowen C."/>
            <person name="Montmayeur A."/>
            <person name="Murphy C."/>
            <person name="Neiman D."/>
            <person name="Pearson M."/>
            <person name="Priest M."/>
            <person name="Roberts A."/>
            <person name="Saif S."/>
            <person name="Shea T."/>
            <person name="Sisk P."/>
            <person name="Stolte C."/>
            <person name="Sykes S."/>
            <person name="Wortman J."/>
            <person name="Nusbaum C."/>
            <person name="Birren B."/>
        </authorList>
    </citation>
    <scope>NUCLEOTIDE SEQUENCE [LARGE SCALE GENOMIC DNA]</scope>
    <source>
        <strain evidence="12 13">ATCC 38327</strain>
    </source>
</reference>
<dbReference type="EC" id="1.13.11.53" evidence="11"/>
<comment type="catalytic activity">
    <reaction evidence="1 11">
        <text>1,2-dihydroxy-5-(methylsulfanyl)pent-1-en-3-one + O2 = 4-methylsulfanyl-2-oxobutanoate + formate + 2 H(+)</text>
        <dbReference type="Rhea" id="RHEA:24504"/>
        <dbReference type="ChEBI" id="CHEBI:15378"/>
        <dbReference type="ChEBI" id="CHEBI:15379"/>
        <dbReference type="ChEBI" id="CHEBI:15740"/>
        <dbReference type="ChEBI" id="CHEBI:16723"/>
        <dbReference type="ChEBI" id="CHEBI:49252"/>
        <dbReference type="EC" id="1.13.11.54"/>
    </reaction>
</comment>
<dbReference type="PANTHER" id="PTHR23418">
    <property type="entry name" value="ACIREDUCTONE DIOXYGENASE"/>
    <property type="match status" value="1"/>
</dbReference>
<dbReference type="eggNOG" id="KOG2107">
    <property type="taxonomic scope" value="Eukaryota"/>
</dbReference>
<dbReference type="GO" id="GO:0005634">
    <property type="term" value="C:nucleus"/>
    <property type="evidence" value="ECO:0007669"/>
    <property type="project" value="UniProtKB-SubCell"/>
</dbReference>
<feature type="binding site" evidence="11">
    <location>
        <position position="136"/>
    </location>
    <ligand>
        <name>Fe(2+)</name>
        <dbReference type="ChEBI" id="CHEBI:29033"/>
        <note>for iron-dependent acireductone dioxygenase activity</note>
    </ligand>
</feature>
<comment type="similarity">
    <text evidence="11">Belongs to the acireductone dioxygenase (ARD) family.</text>
</comment>
<dbReference type="CDD" id="cd02232">
    <property type="entry name" value="cupin_ARD"/>
    <property type="match status" value="1"/>
</dbReference>
<feature type="binding site" evidence="11">
    <location>
        <position position="93"/>
    </location>
    <ligand>
        <name>Fe(2+)</name>
        <dbReference type="ChEBI" id="CHEBI:29033"/>
        <note>for iron-dependent acireductone dioxygenase activity</note>
    </ligand>
</feature>
<feature type="binding site" evidence="11">
    <location>
        <position position="91"/>
    </location>
    <ligand>
        <name>Ni(2+)</name>
        <dbReference type="ChEBI" id="CHEBI:49786"/>
        <note>for nickel-dependent acireductone dioxygenase activity</note>
    </ligand>
</feature>
<sequence length="186" mass="21149">MARIYYYDNDTTTDPRAPHVLAGHADLTQSDLAANGVLYWRVPIAADGRAHLTEIDRISAERGYKNRDQICVAPGRLPEYETKIKSFFDEHLHEDEEIRYILGGSGFFDVRDSKDRWVRVAVEAGDLLVLPAGIYHRFTTDEKNYIEAMRLFKDEPKWTPLSRSIPATDKVPSRAEYLAAIAPASH</sequence>
<dbReference type="InterPro" id="IPR004313">
    <property type="entry name" value="ARD"/>
</dbReference>
<evidence type="ECO:0000256" key="3">
    <source>
        <dbReference type="ARBA" id="ARBA00022596"/>
    </source>
</evidence>
<dbReference type="InterPro" id="IPR011051">
    <property type="entry name" value="RmlC_Cupin_sf"/>
</dbReference>